<dbReference type="InterPro" id="IPR050402">
    <property type="entry name" value="OR51/52/56-like"/>
</dbReference>
<feature type="transmembrane region" description="Helical" evidence="13">
    <location>
        <begin position="738"/>
        <end position="757"/>
    </location>
</feature>
<feature type="transmembrane region" description="Helical" evidence="13">
    <location>
        <begin position="377"/>
        <end position="399"/>
    </location>
</feature>
<dbReference type="AlphaFoldDB" id="A0A8X8BJD4"/>
<dbReference type="InterPro" id="IPR000276">
    <property type="entry name" value="GPCR_Rhodpsn"/>
</dbReference>
<evidence type="ECO:0000256" key="3">
    <source>
        <dbReference type="ARBA" id="ARBA00022606"/>
    </source>
</evidence>
<feature type="transmembrane region" description="Helical" evidence="13">
    <location>
        <begin position="458"/>
        <end position="480"/>
    </location>
</feature>
<feature type="transmembrane region" description="Helical" evidence="13">
    <location>
        <begin position="205"/>
        <end position="228"/>
    </location>
</feature>
<keyword evidence="3" id="KW-0716">Sensory transduction</keyword>
<dbReference type="PANTHER" id="PTHR26450">
    <property type="entry name" value="OLFACTORY RECEPTOR 56B1-RELATED"/>
    <property type="match status" value="1"/>
</dbReference>
<feature type="transmembrane region" description="Helical" evidence="13">
    <location>
        <begin position="816"/>
        <end position="838"/>
    </location>
</feature>
<evidence type="ECO:0000256" key="1">
    <source>
        <dbReference type="ARBA" id="ARBA00004651"/>
    </source>
</evidence>
<evidence type="ECO:0000256" key="12">
    <source>
        <dbReference type="ARBA" id="ARBA00023224"/>
    </source>
</evidence>
<dbReference type="InterPro" id="IPR017452">
    <property type="entry name" value="GPCR_Rhodpsn_7TM"/>
</dbReference>
<name>A0A8X8BJD4_POLSE</name>
<protein>
    <submittedName>
        <fullName evidence="15">OR1M1 protein</fullName>
    </submittedName>
</protein>
<feature type="domain" description="G-protein coupled receptors family 1 profile" evidence="14">
    <location>
        <begin position="358"/>
        <end position="606"/>
    </location>
</feature>
<keyword evidence="12" id="KW-0807">Transducer</keyword>
<feature type="transmembrane region" description="Helical" evidence="13">
    <location>
        <begin position="919"/>
        <end position="939"/>
    </location>
</feature>
<keyword evidence="16" id="KW-1185">Reference proteome</keyword>
<keyword evidence="9" id="KW-1015">Disulfide bond</keyword>
<dbReference type="PANTHER" id="PTHR26450:SF87">
    <property type="entry name" value="OLFACTORY RECEPTOR 51F2"/>
    <property type="match status" value="1"/>
</dbReference>
<evidence type="ECO:0000256" key="2">
    <source>
        <dbReference type="ARBA" id="ARBA00022475"/>
    </source>
</evidence>
<feature type="transmembrane region" description="Helical" evidence="13">
    <location>
        <begin position="558"/>
        <end position="579"/>
    </location>
</feature>
<keyword evidence="10" id="KW-0675">Receptor</keyword>
<keyword evidence="11" id="KW-0325">Glycoprotein</keyword>
<feature type="transmembrane region" description="Helical" evidence="13">
    <location>
        <begin position="6"/>
        <end position="22"/>
    </location>
</feature>
<evidence type="ECO:0000256" key="6">
    <source>
        <dbReference type="ARBA" id="ARBA00022989"/>
    </source>
</evidence>
<feature type="transmembrane region" description="Helical" evidence="13">
    <location>
        <begin position="108"/>
        <end position="130"/>
    </location>
</feature>
<accession>A0A8X8BJD4</accession>
<evidence type="ECO:0000256" key="9">
    <source>
        <dbReference type="ARBA" id="ARBA00023157"/>
    </source>
</evidence>
<dbReference type="SMART" id="SM01381">
    <property type="entry name" value="7TM_GPCR_Srsx"/>
    <property type="match status" value="1"/>
</dbReference>
<reference evidence="15 16" key="1">
    <citation type="journal article" date="2021" name="Cell">
        <title>Tracing the genetic footprints of vertebrate landing in non-teleost ray-finned fishes.</title>
        <authorList>
            <person name="Bi X."/>
            <person name="Wang K."/>
            <person name="Yang L."/>
            <person name="Pan H."/>
            <person name="Jiang H."/>
            <person name="Wei Q."/>
            <person name="Fang M."/>
            <person name="Yu H."/>
            <person name="Zhu C."/>
            <person name="Cai Y."/>
            <person name="He Y."/>
            <person name="Gan X."/>
            <person name="Zeng H."/>
            <person name="Yu D."/>
            <person name="Zhu Y."/>
            <person name="Jiang H."/>
            <person name="Qiu Q."/>
            <person name="Yang H."/>
            <person name="Zhang Y.E."/>
            <person name="Wang W."/>
            <person name="Zhu M."/>
            <person name="He S."/>
            <person name="Zhang G."/>
        </authorList>
    </citation>
    <scope>NUCLEOTIDE SEQUENCE [LARGE SCALE GENOMIC DNA]</scope>
    <source>
        <strain evidence="15">Bchr_013</strain>
    </source>
</reference>
<dbReference type="Pfam" id="PF13853">
    <property type="entry name" value="7tm_4"/>
    <property type="match status" value="3"/>
</dbReference>
<evidence type="ECO:0000256" key="5">
    <source>
        <dbReference type="ARBA" id="ARBA00022725"/>
    </source>
</evidence>
<gene>
    <name evidence="15" type="primary">Or1m1_4</name>
    <name evidence="15" type="ORF">GTO96_0013826</name>
</gene>
<evidence type="ECO:0000256" key="8">
    <source>
        <dbReference type="ARBA" id="ARBA00023136"/>
    </source>
</evidence>
<dbReference type="Proteomes" id="UP000886611">
    <property type="component" value="Unassembled WGS sequence"/>
</dbReference>
<comment type="caution">
    <text evidence="15">The sequence shown here is derived from an EMBL/GenBank/DDBJ whole genome shotgun (WGS) entry which is preliminary data.</text>
</comment>
<evidence type="ECO:0000256" key="7">
    <source>
        <dbReference type="ARBA" id="ARBA00023040"/>
    </source>
</evidence>
<keyword evidence="7" id="KW-0297">G-protein coupled receptor</keyword>
<evidence type="ECO:0000313" key="15">
    <source>
        <dbReference type="EMBL" id="KAG2457079.1"/>
    </source>
</evidence>
<feature type="non-terminal residue" evidence="15">
    <location>
        <position position="1"/>
    </location>
</feature>
<keyword evidence="4 13" id="KW-0812">Transmembrane</keyword>
<feature type="transmembrane region" description="Helical" evidence="13">
    <location>
        <begin position="69"/>
        <end position="87"/>
    </location>
</feature>
<proteinExistence type="predicted"/>
<dbReference type="InterPro" id="IPR000725">
    <property type="entry name" value="Olfact_rcpt"/>
</dbReference>
<comment type="subcellular location">
    <subcellularLocation>
        <location evidence="1">Cell membrane</location>
        <topology evidence="1">Multi-pass membrane protein</topology>
    </subcellularLocation>
</comment>
<evidence type="ECO:0000256" key="13">
    <source>
        <dbReference type="SAM" id="Phobius"/>
    </source>
</evidence>
<dbReference type="GO" id="GO:0004930">
    <property type="term" value="F:G protein-coupled receptor activity"/>
    <property type="evidence" value="ECO:0007669"/>
    <property type="project" value="UniProtKB-KW"/>
</dbReference>
<feature type="transmembrane region" description="Helical" evidence="13">
    <location>
        <begin position="875"/>
        <end position="898"/>
    </location>
</feature>
<feature type="transmembrane region" description="Helical" evidence="13">
    <location>
        <begin position="702"/>
        <end position="726"/>
    </location>
</feature>
<feature type="transmembrane region" description="Helical" evidence="13">
    <location>
        <begin position="419"/>
        <end position="437"/>
    </location>
</feature>
<evidence type="ECO:0000259" key="14">
    <source>
        <dbReference type="PROSITE" id="PS50262"/>
    </source>
</evidence>
<dbReference type="PRINTS" id="PR00237">
    <property type="entry name" value="GPCRRHODOPSN"/>
</dbReference>
<feature type="domain" description="G-protein coupled receptors family 1 profile" evidence="14">
    <location>
        <begin position="8"/>
        <end position="256"/>
    </location>
</feature>
<dbReference type="GO" id="GO:0005886">
    <property type="term" value="C:plasma membrane"/>
    <property type="evidence" value="ECO:0007669"/>
    <property type="project" value="UniProtKB-SubCell"/>
</dbReference>
<dbReference type="GO" id="GO:0004984">
    <property type="term" value="F:olfactory receptor activity"/>
    <property type="evidence" value="ECO:0007669"/>
    <property type="project" value="InterPro"/>
</dbReference>
<feature type="non-terminal residue" evidence="15">
    <location>
        <position position="984"/>
    </location>
</feature>
<keyword evidence="5" id="KW-0552">Olfaction</keyword>
<feature type="transmembrane region" description="Helical" evidence="13">
    <location>
        <begin position="521"/>
        <end position="546"/>
    </location>
</feature>
<keyword evidence="8 13" id="KW-0472">Membrane</keyword>
<dbReference type="Gene3D" id="1.20.1070.10">
    <property type="entry name" value="Rhodopsin 7-helix transmembrane proteins"/>
    <property type="match status" value="3"/>
</dbReference>
<sequence length="984" mass="112323">MYIFALFSNIFVIILIYLDQSLHNPKYLAVVHLALVDLGTTTAVIPKLIEMFLFNSSFISYEACLADMFFVHFFSAMQSLSLVILAYDRFLAICFPLQYHSINSNSRMVGIIMSLWMLAAVISSISVLLITRLSFCQSTVVNSYFCDYGPVYFLACNDIYPNETMGWFITAVFLFFPLFLILCSYIFIGVTLFKMTSTDGKQKALKTCISHIILVIIFYFPLAITYILSQFLDSNIRILNNSLSATIPSTMNPIIYTLKTDEMKTAMKKTHREQLSLKHTHNVHAHTLNKFSTDIFTHTDISERQVPLKLNTVHFSFFAHDILFPTNICTDNTFFYHLSFLLLFLYFFIYYVYFAVFSNVFVIILINLDQSLHNPKYLAVVHLALVDLGTTTAVIPKVIEMFLFNSSFISYEACLADMFFVHFFNSMQSVSLVILAYDRFLAICFPLQYHSINTNSRMVGLIVSLWMFAAVSLSITVLLITRLSFCKSTVINSYFCDHGPVYRLACNDSYPNLIAGWLDTALFLFTPLGLILCSYILIGVALLKIASTDGRQKALKTCISHIILVIIFYVPLAITYVTAQFVDSNIRILNNSLSATIPSMMNPIIYTLKTDEMKAAIKKLYKRISRGREGKVINIKFSENCKLIENIKKKFPRKISITLNAKVKNLLVMSSQSLKSSANNTFVRPEMFYIRGLKEMSFANCFYIFLFIMYIFALFSNIFVIILIYLDQSLHNPKYLAVVHLALVDLGTTTAVIPKLIEMFLFNSNIISYKACLADMFFVHFFSAMQSLSLVILAYDRFLAICFPLQYHSINTNSRMVGIIMSLWMFTAVCLSIIVLLITRLSFCQSTVVNSYFCDHGPVYFLACNDIYPNETMGWFGTVVFLIIPLCLILCSYIFIGVTLFKMTTDGKQKALKTCISHIILVVIFYFPRTITYILSQFLDSNIRILNNSLSATIPSMLNPIIYTLKTDEMKTAMKKVLKIKFLA</sequence>
<feature type="transmembrane region" description="Helical" evidence="13">
    <location>
        <begin position="777"/>
        <end position="795"/>
    </location>
</feature>
<dbReference type="FunFam" id="1.20.1070.10:FF:000024">
    <property type="entry name" value="Olfactory receptor"/>
    <property type="match status" value="3"/>
</dbReference>
<evidence type="ECO:0000256" key="10">
    <source>
        <dbReference type="ARBA" id="ARBA00023170"/>
    </source>
</evidence>
<organism evidence="15 16">
    <name type="scientific">Polypterus senegalus</name>
    <name type="common">Senegal bichir</name>
    <dbReference type="NCBI Taxonomy" id="55291"/>
    <lineage>
        <taxon>Eukaryota</taxon>
        <taxon>Metazoa</taxon>
        <taxon>Chordata</taxon>
        <taxon>Craniata</taxon>
        <taxon>Vertebrata</taxon>
        <taxon>Euteleostomi</taxon>
        <taxon>Actinopterygii</taxon>
        <taxon>Polypteriformes</taxon>
        <taxon>Polypteridae</taxon>
        <taxon>Polypterus</taxon>
    </lineage>
</organism>
<feature type="transmembrane region" description="Helical" evidence="13">
    <location>
        <begin position="167"/>
        <end position="193"/>
    </location>
</feature>
<evidence type="ECO:0000313" key="16">
    <source>
        <dbReference type="Proteomes" id="UP000886611"/>
    </source>
</evidence>
<keyword evidence="2" id="KW-1003">Cell membrane</keyword>
<evidence type="ECO:0000256" key="4">
    <source>
        <dbReference type="ARBA" id="ARBA00022692"/>
    </source>
</evidence>
<feature type="transmembrane region" description="Helical" evidence="13">
    <location>
        <begin position="340"/>
        <end position="365"/>
    </location>
</feature>
<feature type="transmembrane region" description="Helical" evidence="13">
    <location>
        <begin position="945"/>
        <end position="965"/>
    </location>
</feature>
<keyword evidence="6 13" id="KW-1133">Transmembrane helix</keyword>
<dbReference type="EMBL" id="JAATIS010008602">
    <property type="protein sequence ID" value="KAG2457079.1"/>
    <property type="molecule type" value="Genomic_DNA"/>
</dbReference>
<feature type="domain" description="G-protein coupled receptors family 1 profile" evidence="14">
    <location>
        <begin position="716"/>
        <end position="963"/>
    </location>
</feature>
<evidence type="ECO:0000256" key="11">
    <source>
        <dbReference type="ARBA" id="ARBA00023180"/>
    </source>
</evidence>
<dbReference type="SUPFAM" id="SSF81321">
    <property type="entry name" value="Family A G protein-coupled receptor-like"/>
    <property type="match status" value="3"/>
</dbReference>
<dbReference type="PRINTS" id="PR00245">
    <property type="entry name" value="OLFACTORYR"/>
</dbReference>
<dbReference type="PROSITE" id="PS50262">
    <property type="entry name" value="G_PROTEIN_RECEP_F1_2"/>
    <property type="match status" value="3"/>
</dbReference>